<name>A0A507ZJS4_9FLAO</name>
<keyword evidence="2" id="KW-0560">Oxidoreductase</keyword>
<dbReference type="OrthoDB" id="9803333at2"/>
<keyword evidence="5" id="KW-1185">Reference proteome</keyword>
<sequence length="248" mass="26833">MNNFSLENKTILISGASSGIGAQTAITLSQAGAKLILTARNTERLENVFNQLDGDKHQFITADLTQAEDFEKLLNKVPALDGIVHSAGMVRPFPVKFIGEKQIDQMFGVNYKATILLTSRLFKAKKINKQASLVFMSSISSHFAHKGGALYSGSKAAVNAYSKTIALEYAPQKIRSNVISAAMVKTPIFDEAEKAVSKEMMDKHGEHYPLGFGKPEDVANAILFLLSNAAKWITGTELVMDGGLTAGH</sequence>
<evidence type="ECO:0000256" key="1">
    <source>
        <dbReference type="ARBA" id="ARBA00006484"/>
    </source>
</evidence>
<gene>
    <name evidence="4" type="ORF">FKR84_09560</name>
</gene>
<evidence type="ECO:0000256" key="2">
    <source>
        <dbReference type="ARBA" id="ARBA00023002"/>
    </source>
</evidence>
<accession>A0A507ZJS4</accession>
<dbReference type="PANTHER" id="PTHR43477">
    <property type="entry name" value="DIHYDROANTICAPSIN 7-DEHYDROGENASE"/>
    <property type="match status" value="1"/>
</dbReference>
<dbReference type="PROSITE" id="PS00061">
    <property type="entry name" value="ADH_SHORT"/>
    <property type="match status" value="1"/>
</dbReference>
<dbReference type="SMART" id="SM00822">
    <property type="entry name" value="PKS_KR"/>
    <property type="match status" value="1"/>
</dbReference>
<comment type="caution">
    <text evidence="4">The sequence shown here is derived from an EMBL/GenBank/DDBJ whole genome shotgun (WGS) entry which is preliminary data.</text>
</comment>
<protein>
    <submittedName>
        <fullName evidence="4">SDR family oxidoreductase</fullName>
    </submittedName>
</protein>
<dbReference type="Proteomes" id="UP000317169">
    <property type="component" value="Unassembled WGS sequence"/>
</dbReference>
<dbReference type="InterPro" id="IPR002347">
    <property type="entry name" value="SDR_fam"/>
</dbReference>
<dbReference type="SUPFAM" id="SSF51735">
    <property type="entry name" value="NAD(P)-binding Rossmann-fold domains"/>
    <property type="match status" value="1"/>
</dbReference>
<evidence type="ECO:0000313" key="5">
    <source>
        <dbReference type="Proteomes" id="UP000317169"/>
    </source>
</evidence>
<dbReference type="PANTHER" id="PTHR43477:SF1">
    <property type="entry name" value="DIHYDROANTICAPSIN 7-DEHYDROGENASE"/>
    <property type="match status" value="1"/>
</dbReference>
<comment type="similarity">
    <text evidence="1">Belongs to the short-chain dehydrogenases/reductases (SDR) family.</text>
</comment>
<evidence type="ECO:0000259" key="3">
    <source>
        <dbReference type="SMART" id="SM00822"/>
    </source>
</evidence>
<dbReference type="InterPro" id="IPR020904">
    <property type="entry name" value="Sc_DH/Rdtase_CS"/>
</dbReference>
<dbReference type="RefSeq" id="WP_141422085.1">
    <property type="nucleotide sequence ID" value="NZ_VIAR01000009.1"/>
</dbReference>
<dbReference type="InterPro" id="IPR051122">
    <property type="entry name" value="SDR_DHRS6-like"/>
</dbReference>
<reference evidence="4 5" key="1">
    <citation type="submission" date="2019-06" db="EMBL/GenBank/DDBJ databases">
        <title>Flavibacter putida gen. nov., sp. nov., a novel marine bacterium of the family Flavobacteriaceae isolated from coastal seawater.</title>
        <authorList>
            <person name="Feng X."/>
        </authorList>
    </citation>
    <scope>NUCLEOTIDE SEQUENCE [LARGE SCALE GENOMIC DNA]</scope>
    <source>
        <strain evidence="4 5">PLHSN227</strain>
    </source>
</reference>
<evidence type="ECO:0000313" key="4">
    <source>
        <dbReference type="EMBL" id="TQD37710.1"/>
    </source>
</evidence>
<dbReference type="Gene3D" id="3.40.50.720">
    <property type="entry name" value="NAD(P)-binding Rossmann-like Domain"/>
    <property type="match status" value="1"/>
</dbReference>
<dbReference type="InterPro" id="IPR036291">
    <property type="entry name" value="NAD(P)-bd_dom_sf"/>
</dbReference>
<dbReference type="GO" id="GO:0016491">
    <property type="term" value="F:oxidoreductase activity"/>
    <property type="evidence" value="ECO:0007669"/>
    <property type="project" value="UniProtKB-KW"/>
</dbReference>
<feature type="domain" description="Ketoreductase" evidence="3">
    <location>
        <begin position="9"/>
        <end position="187"/>
    </location>
</feature>
<proteinExistence type="inferred from homology"/>
<dbReference type="Pfam" id="PF13561">
    <property type="entry name" value="adh_short_C2"/>
    <property type="match status" value="1"/>
</dbReference>
<dbReference type="AlphaFoldDB" id="A0A507ZJS4"/>
<dbReference type="PRINTS" id="PR00081">
    <property type="entry name" value="GDHRDH"/>
</dbReference>
<dbReference type="InterPro" id="IPR057326">
    <property type="entry name" value="KR_dom"/>
</dbReference>
<dbReference type="CDD" id="cd05233">
    <property type="entry name" value="SDR_c"/>
    <property type="match status" value="1"/>
</dbReference>
<organism evidence="4 5">
    <name type="scientific">Haloflavibacter putidus</name>
    <dbReference type="NCBI Taxonomy" id="2576776"/>
    <lineage>
        <taxon>Bacteria</taxon>
        <taxon>Pseudomonadati</taxon>
        <taxon>Bacteroidota</taxon>
        <taxon>Flavobacteriia</taxon>
        <taxon>Flavobacteriales</taxon>
        <taxon>Flavobacteriaceae</taxon>
        <taxon>Haloflavibacter</taxon>
    </lineage>
</organism>
<dbReference type="EMBL" id="VIAR01000009">
    <property type="protein sequence ID" value="TQD37710.1"/>
    <property type="molecule type" value="Genomic_DNA"/>
</dbReference>
<dbReference type="FunFam" id="3.40.50.720:FF:000084">
    <property type="entry name" value="Short-chain dehydrogenase reductase"/>
    <property type="match status" value="1"/>
</dbReference>